<evidence type="ECO:0000313" key="5">
    <source>
        <dbReference type="Proteomes" id="UP000318741"/>
    </source>
</evidence>
<evidence type="ECO:0000313" key="4">
    <source>
        <dbReference type="EMBL" id="QDT14842.1"/>
    </source>
</evidence>
<reference evidence="4 5" key="1">
    <citation type="submission" date="2019-02" db="EMBL/GenBank/DDBJ databases">
        <title>Deep-cultivation of Planctomycetes and their phenomic and genomic characterization uncovers novel biology.</title>
        <authorList>
            <person name="Wiegand S."/>
            <person name="Jogler M."/>
            <person name="Boedeker C."/>
            <person name="Pinto D."/>
            <person name="Vollmers J."/>
            <person name="Rivas-Marin E."/>
            <person name="Kohn T."/>
            <person name="Peeters S.H."/>
            <person name="Heuer A."/>
            <person name="Rast P."/>
            <person name="Oberbeckmann S."/>
            <person name="Bunk B."/>
            <person name="Jeske O."/>
            <person name="Meyerdierks A."/>
            <person name="Storesund J.E."/>
            <person name="Kallscheuer N."/>
            <person name="Luecker S."/>
            <person name="Lage O.M."/>
            <person name="Pohl T."/>
            <person name="Merkel B.J."/>
            <person name="Hornburger P."/>
            <person name="Mueller R.-W."/>
            <person name="Bruemmer F."/>
            <person name="Labrenz M."/>
            <person name="Spormann A.M."/>
            <person name="Op den Camp H."/>
            <person name="Overmann J."/>
            <person name="Amann R."/>
            <person name="Jetten M.S.M."/>
            <person name="Mascher T."/>
            <person name="Medema M.H."/>
            <person name="Devos D.P."/>
            <person name="Kaster A.-K."/>
            <person name="Ovreas L."/>
            <person name="Rohde M."/>
            <person name="Galperin M.Y."/>
            <person name="Jogler C."/>
        </authorList>
    </citation>
    <scope>NUCLEOTIDE SEQUENCE [LARGE SCALE GENOMIC DNA]</scope>
    <source>
        <strain evidence="4 5">CA12</strain>
    </source>
</reference>
<feature type="transmembrane region" description="Helical" evidence="2">
    <location>
        <begin position="234"/>
        <end position="257"/>
    </location>
</feature>
<sequence length="659" mass="69993">MSTVSSSPENRPESDAPAEPDGRFWIRWAVPALALVAVATRGTLALRLEAVCRDAHFYGMLADRLRVGDVDGAMQGVELNLYVGLLALLRAAGEALGVGATNASLAWGVLVAGLTVPPLFDWLKRQFGFGVAVAGVAIFAVHPAFTETGVEPIRDGTFWLLTACTLAACFRAAEPQRDPPADGRPTPLRWGWFLLAGLAATAATLTRTEGWLLFAPLLGWSALAAWRRPADRRTLLGGVAAALATVPAMLLVVNLTLLHGHSRWEWGRLGVLRSMVRWGRERLTGSSADPAGPEFVVADPVLQDAALHDAAIAAADAAMTNGSAEAADPLWLIYAEGLLGAYKPVFLLFCGIGLLVYCRRLVRRDIWPVWCVSLGVMAAVAQRLVQYGEINGRYFLLPALVSLPLVGMLLDDAVRWAGKSLPRVNRAGANRSPVRRWWRTAVVGGTLLVLAALHVVDGLQADHPGRDAELRVAAVLRERLEESRASDAAADAHPPQVWGVGTAARLVKELEREMGGEVHTSFNGVVIEDAVAARPDLIVLPRNSGQWYDFNVTGPQWLAAGFRVLPPPPAADRHGKRAAAEREIWKDLVVLVPAEAPLGRTAGAAGAPGASSRPTAPAPPPAKAPTEPQTGIHAAAASAAARYAGALNGPGAPDRSARR</sequence>
<feature type="transmembrane region" description="Helical" evidence="2">
    <location>
        <begin position="186"/>
        <end position="205"/>
    </location>
</feature>
<keyword evidence="2" id="KW-0812">Transmembrane</keyword>
<keyword evidence="5" id="KW-1185">Reference proteome</keyword>
<evidence type="ECO:0000256" key="2">
    <source>
        <dbReference type="SAM" id="Phobius"/>
    </source>
</evidence>
<feature type="transmembrane region" description="Helical" evidence="2">
    <location>
        <begin position="127"/>
        <end position="145"/>
    </location>
</feature>
<organism evidence="4 5">
    <name type="scientific">Alienimonas californiensis</name>
    <dbReference type="NCBI Taxonomy" id="2527989"/>
    <lineage>
        <taxon>Bacteria</taxon>
        <taxon>Pseudomonadati</taxon>
        <taxon>Planctomycetota</taxon>
        <taxon>Planctomycetia</taxon>
        <taxon>Planctomycetales</taxon>
        <taxon>Planctomycetaceae</taxon>
        <taxon>Alienimonas</taxon>
    </lineage>
</organism>
<feature type="transmembrane region" description="Helical" evidence="2">
    <location>
        <begin position="394"/>
        <end position="416"/>
    </location>
</feature>
<dbReference type="RefSeq" id="WP_145357697.1">
    <property type="nucleotide sequence ID" value="NZ_CP036265.1"/>
</dbReference>
<feature type="domain" description="Glycosyltransferase RgtA/B/C/D-like" evidence="3">
    <location>
        <begin position="108"/>
        <end position="247"/>
    </location>
</feature>
<dbReference type="AlphaFoldDB" id="A0A517P652"/>
<feature type="transmembrane region" description="Helical" evidence="2">
    <location>
        <begin position="437"/>
        <end position="456"/>
    </location>
</feature>
<feature type="region of interest" description="Disordered" evidence="1">
    <location>
        <begin position="601"/>
        <end position="637"/>
    </location>
</feature>
<accession>A0A517P652</accession>
<evidence type="ECO:0000256" key="1">
    <source>
        <dbReference type="SAM" id="MobiDB-lite"/>
    </source>
</evidence>
<dbReference type="Proteomes" id="UP000318741">
    <property type="component" value="Chromosome"/>
</dbReference>
<feature type="transmembrane region" description="Helical" evidence="2">
    <location>
        <begin position="331"/>
        <end position="357"/>
    </location>
</feature>
<proteinExistence type="predicted"/>
<protein>
    <recommendedName>
        <fullName evidence="3">Glycosyltransferase RgtA/B/C/D-like domain-containing protein</fullName>
    </recommendedName>
</protein>
<gene>
    <name evidence="4" type="ORF">CA12_09220</name>
</gene>
<dbReference type="OrthoDB" id="244175at2"/>
<dbReference type="InterPro" id="IPR038731">
    <property type="entry name" value="RgtA/B/C-like"/>
</dbReference>
<dbReference type="Pfam" id="PF13231">
    <property type="entry name" value="PMT_2"/>
    <property type="match status" value="1"/>
</dbReference>
<dbReference type="KEGG" id="acaf:CA12_09220"/>
<keyword evidence="2" id="KW-0472">Membrane</keyword>
<feature type="transmembrane region" description="Helical" evidence="2">
    <location>
        <begin position="369"/>
        <end position="388"/>
    </location>
</feature>
<name>A0A517P652_9PLAN</name>
<evidence type="ECO:0000259" key="3">
    <source>
        <dbReference type="Pfam" id="PF13231"/>
    </source>
</evidence>
<keyword evidence="2" id="KW-1133">Transmembrane helix</keyword>
<dbReference type="EMBL" id="CP036265">
    <property type="protein sequence ID" value="QDT14842.1"/>
    <property type="molecule type" value="Genomic_DNA"/>
</dbReference>
<feature type="compositionally biased region" description="Low complexity" evidence="1">
    <location>
        <begin position="601"/>
        <end position="615"/>
    </location>
</feature>